<dbReference type="PANTHER" id="PTHR12468">
    <property type="entry name" value="GPI MANNOSYLTRANSFERASE 2"/>
    <property type="match status" value="1"/>
</dbReference>
<keyword evidence="15" id="KW-1185">Reference proteome</keyword>
<evidence type="ECO:0008006" key="16">
    <source>
        <dbReference type="Google" id="ProtNLM"/>
    </source>
</evidence>
<evidence type="ECO:0000256" key="7">
    <source>
        <dbReference type="ARBA" id="ARBA00022679"/>
    </source>
</evidence>
<feature type="transmembrane region" description="Helical" evidence="13">
    <location>
        <begin position="207"/>
        <end position="233"/>
    </location>
</feature>
<evidence type="ECO:0000313" key="15">
    <source>
        <dbReference type="Proteomes" id="UP000239814"/>
    </source>
</evidence>
<keyword evidence="5" id="KW-0337">GPI-anchor biosynthesis</keyword>
<evidence type="ECO:0000256" key="9">
    <source>
        <dbReference type="ARBA" id="ARBA00022824"/>
    </source>
</evidence>
<evidence type="ECO:0000256" key="10">
    <source>
        <dbReference type="ARBA" id="ARBA00022989"/>
    </source>
</evidence>
<keyword evidence="4" id="KW-1003">Cell membrane</keyword>
<dbReference type="OrthoDB" id="151635at2"/>
<dbReference type="UniPathway" id="UPA00196"/>
<dbReference type="Pfam" id="PF09594">
    <property type="entry name" value="GT87"/>
    <property type="match status" value="1"/>
</dbReference>
<dbReference type="KEGG" id="git:C6V83_02770"/>
<feature type="transmembrane region" description="Helical" evidence="13">
    <location>
        <begin position="240"/>
        <end position="260"/>
    </location>
</feature>
<keyword evidence="7" id="KW-0808">Transferase</keyword>
<evidence type="ECO:0000256" key="5">
    <source>
        <dbReference type="ARBA" id="ARBA00022502"/>
    </source>
</evidence>
<feature type="transmembrane region" description="Helical" evidence="13">
    <location>
        <begin position="33"/>
        <end position="54"/>
    </location>
</feature>
<comment type="similarity">
    <text evidence="12">Belongs to the glycosyltransferase 87 family.</text>
</comment>
<dbReference type="EMBL" id="CP027433">
    <property type="protein sequence ID" value="AVL99369.1"/>
    <property type="molecule type" value="Genomic_DNA"/>
</dbReference>
<feature type="transmembrane region" description="Helical" evidence="13">
    <location>
        <begin position="300"/>
        <end position="321"/>
    </location>
</feature>
<keyword evidence="11 13" id="KW-0472">Membrane</keyword>
<evidence type="ECO:0000256" key="3">
    <source>
        <dbReference type="ARBA" id="ARBA00004687"/>
    </source>
</evidence>
<feature type="transmembrane region" description="Helical" evidence="13">
    <location>
        <begin position="328"/>
        <end position="346"/>
    </location>
</feature>
<dbReference type="AlphaFoldDB" id="A0A2S0KCH8"/>
<evidence type="ECO:0000256" key="4">
    <source>
        <dbReference type="ARBA" id="ARBA00022475"/>
    </source>
</evidence>
<sequence>MFRRTPRIGTIDPVTSAISTAAPAPRTLPPWGVVVLLYLVVRGIGIAVLALFSARHDLSLSSVLSKWDGQWMLAIAEHGYSGVPESLTDAQGLHTDETAYAFFPGYPMLVGLVSQAPGVSTFGAAITLNLVFGAVAAVGVARLGTLCAQRARPAGDPRRTGLVLVVLFAATPMSVVLNLAYTEALFCALAAWALAWVLERDWLAAGGAALLIGLVRPTGIAVIAVVMLAAFLARRDGPRAWAAIVMAPLGFLGYLGVVAAKTGSLTGWFHIQTQGWDTKMDFGVAAWRFVVDSLTASHDFAQVATALVMLGVLALLAWSFADRLPWPVLAYGTLVVASILLSSGLMMSRARLLLPAFVLLIPLAALLSRQRPGVAASVLGPIVLLSAWFGAYMLTVFQYAI</sequence>
<comment type="subcellular location">
    <subcellularLocation>
        <location evidence="2">Cell membrane</location>
        <topology evidence="2">Multi-pass membrane protein</topology>
    </subcellularLocation>
    <subcellularLocation>
        <location evidence="1">Endoplasmic reticulum membrane</location>
        <topology evidence="1">Multi-pass membrane protein</topology>
    </subcellularLocation>
</comment>
<evidence type="ECO:0000256" key="6">
    <source>
        <dbReference type="ARBA" id="ARBA00022676"/>
    </source>
</evidence>
<accession>A0A2S0KCH8</accession>
<comment type="pathway">
    <text evidence="3">Glycolipid biosynthesis; glycosylphosphatidylinositol-anchor biosynthesis.</text>
</comment>
<evidence type="ECO:0000256" key="11">
    <source>
        <dbReference type="ARBA" id="ARBA00023136"/>
    </source>
</evidence>
<dbReference type="PANTHER" id="PTHR12468:SF2">
    <property type="entry name" value="GPI MANNOSYLTRANSFERASE 2"/>
    <property type="match status" value="1"/>
</dbReference>
<dbReference type="InterPro" id="IPR007315">
    <property type="entry name" value="PIG-V/Gpi18"/>
</dbReference>
<organism evidence="14 15">
    <name type="scientific">Gordonia iterans</name>
    <dbReference type="NCBI Taxonomy" id="1004901"/>
    <lineage>
        <taxon>Bacteria</taxon>
        <taxon>Bacillati</taxon>
        <taxon>Actinomycetota</taxon>
        <taxon>Actinomycetes</taxon>
        <taxon>Mycobacteriales</taxon>
        <taxon>Gordoniaceae</taxon>
        <taxon>Gordonia</taxon>
    </lineage>
</organism>
<protein>
    <recommendedName>
        <fullName evidence="16">Glycosyltransferase RgtA/B/C/D-like domain-containing protein</fullName>
    </recommendedName>
</protein>
<dbReference type="GO" id="GO:0000009">
    <property type="term" value="F:alpha-1,6-mannosyltransferase activity"/>
    <property type="evidence" value="ECO:0007669"/>
    <property type="project" value="InterPro"/>
</dbReference>
<reference evidence="14 15" key="1">
    <citation type="submission" date="2018-03" db="EMBL/GenBank/DDBJ databases">
        <title>Characteristics and genome of n-alkane degrading marine bacteria Gordonia iterans isolated from crude oil contaminated in Tae-an, South Korea.</title>
        <authorList>
            <person name="Lee S.-S."/>
            <person name="Kim H."/>
        </authorList>
    </citation>
    <scope>NUCLEOTIDE SEQUENCE [LARGE SCALE GENOMIC DNA]</scope>
    <source>
        <strain evidence="14 15">Co17</strain>
    </source>
</reference>
<feature type="transmembrane region" description="Helical" evidence="13">
    <location>
        <begin position="375"/>
        <end position="400"/>
    </location>
</feature>
<evidence type="ECO:0000313" key="14">
    <source>
        <dbReference type="EMBL" id="AVL99369.1"/>
    </source>
</evidence>
<name>A0A2S0KCH8_9ACTN</name>
<dbReference type="GO" id="GO:0006506">
    <property type="term" value="P:GPI anchor biosynthetic process"/>
    <property type="evidence" value="ECO:0007669"/>
    <property type="project" value="UniProtKB-UniPathway"/>
</dbReference>
<gene>
    <name evidence="14" type="ORF">C6V83_02770</name>
</gene>
<keyword evidence="6" id="KW-0328">Glycosyltransferase</keyword>
<keyword evidence="9" id="KW-0256">Endoplasmic reticulum</keyword>
<feature type="transmembrane region" description="Helical" evidence="13">
    <location>
        <begin position="352"/>
        <end position="368"/>
    </location>
</feature>
<feature type="transmembrane region" description="Helical" evidence="13">
    <location>
        <begin position="122"/>
        <end position="141"/>
    </location>
</feature>
<dbReference type="Proteomes" id="UP000239814">
    <property type="component" value="Chromosome"/>
</dbReference>
<proteinExistence type="inferred from homology"/>
<evidence type="ECO:0000256" key="13">
    <source>
        <dbReference type="SAM" id="Phobius"/>
    </source>
</evidence>
<evidence type="ECO:0000256" key="1">
    <source>
        <dbReference type="ARBA" id="ARBA00004477"/>
    </source>
</evidence>
<dbReference type="GO" id="GO:0004376">
    <property type="term" value="F:GPI mannosyltransferase activity"/>
    <property type="evidence" value="ECO:0007669"/>
    <property type="project" value="InterPro"/>
</dbReference>
<dbReference type="InterPro" id="IPR018584">
    <property type="entry name" value="GT87"/>
</dbReference>
<dbReference type="GO" id="GO:0005886">
    <property type="term" value="C:plasma membrane"/>
    <property type="evidence" value="ECO:0007669"/>
    <property type="project" value="UniProtKB-SubCell"/>
</dbReference>
<evidence type="ECO:0000256" key="12">
    <source>
        <dbReference type="ARBA" id="ARBA00024033"/>
    </source>
</evidence>
<keyword evidence="10 13" id="KW-1133">Transmembrane helix</keyword>
<evidence type="ECO:0000256" key="8">
    <source>
        <dbReference type="ARBA" id="ARBA00022692"/>
    </source>
</evidence>
<feature type="transmembrane region" description="Helical" evidence="13">
    <location>
        <begin position="162"/>
        <end position="195"/>
    </location>
</feature>
<keyword evidence="8 13" id="KW-0812">Transmembrane</keyword>
<evidence type="ECO:0000256" key="2">
    <source>
        <dbReference type="ARBA" id="ARBA00004651"/>
    </source>
</evidence>